<evidence type="ECO:0000313" key="1">
    <source>
        <dbReference type="EMBL" id="SCP98226.1"/>
    </source>
</evidence>
<evidence type="ECO:0000313" key="2">
    <source>
        <dbReference type="Proteomes" id="UP000199315"/>
    </source>
</evidence>
<protein>
    <submittedName>
        <fullName evidence="1">Uncharacterized protein</fullName>
    </submittedName>
</protein>
<accession>A0A1D3TVN5</accession>
<gene>
    <name evidence="1" type="ORF">SAMN05421730_101816</name>
</gene>
<proteinExistence type="predicted"/>
<name>A0A1D3TVN5_9FIRM</name>
<dbReference type="Proteomes" id="UP000199315">
    <property type="component" value="Unassembled WGS sequence"/>
</dbReference>
<dbReference type="AlphaFoldDB" id="A0A1D3TVN5"/>
<sequence length="45" mass="5053">MKNGKLSVLLIGNSDKVHSLLQSMQDKKSYQIELACMPMKSSALW</sequence>
<organism evidence="1 2">
    <name type="scientific">Anaerobium acetethylicum</name>
    <dbReference type="NCBI Taxonomy" id="1619234"/>
    <lineage>
        <taxon>Bacteria</taxon>
        <taxon>Bacillati</taxon>
        <taxon>Bacillota</taxon>
        <taxon>Clostridia</taxon>
        <taxon>Lachnospirales</taxon>
        <taxon>Lachnospiraceae</taxon>
        <taxon>Anaerobium</taxon>
    </lineage>
</organism>
<dbReference type="RefSeq" id="WP_169823696.1">
    <property type="nucleotide sequence ID" value="NZ_FMKA01000018.1"/>
</dbReference>
<dbReference type="EMBL" id="FMKA01000018">
    <property type="protein sequence ID" value="SCP98226.1"/>
    <property type="molecule type" value="Genomic_DNA"/>
</dbReference>
<dbReference type="STRING" id="1619234.SAMN05421730_101816"/>
<reference evidence="1 2" key="1">
    <citation type="submission" date="2016-09" db="EMBL/GenBank/DDBJ databases">
        <authorList>
            <person name="Capua I."/>
            <person name="De Benedictis P."/>
            <person name="Joannis T."/>
            <person name="Lombin L.H."/>
            <person name="Cattoli G."/>
        </authorList>
    </citation>
    <scope>NUCLEOTIDE SEQUENCE [LARGE SCALE GENOMIC DNA]</scope>
    <source>
        <strain evidence="1 2">GluBS11</strain>
    </source>
</reference>
<keyword evidence="2" id="KW-1185">Reference proteome</keyword>